<evidence type="ECO:0000313" key="2">
    <source>
        <dbReference type="Proteomes" id="UP000567293"/>
    </source>
</evidence>
<gene>
    <name evidence="1" type="ORF">HRJ53_05670</name>
</gene>
<protein>
    <submittedName>
        <fullName evidence="1">Uncharacterized protein</fullName>
    </submittedName>
</protein>
<evidence type="ECO:0000313" key="1">
    <source>
        <dbReference type="EMBL" id="MBA0084463.1"/>
    </source>
</evidence>
<reference evidence="1" key="1">
    <citation type="submission" date="2020-06" db="EMBL/GenBank/DDBJ databases">
        <title>Legume-microbial interactions unlock mineral nutrients during tropical forest succession.</title>
        <authorList>
            <person name="Epihov D.Z."/>
        </authorList>
    </citation>
    <scope>NUCLEOTIDE SEQUENCE [LARGE SCALE GENOMIC DNA]</scope>
    <source>
        <strain evidence="1">Pan2503</strain>
    </source>
</reference>
<dbReference type="AlphaFoldDB" id="A0A7V8SW19"/>
<sequence>MPSAETLGMSDIVIPWNEDAKSLLETARKQGYRCYVEATPALLPTV</sequence>
<dbReference type="Proteomes" id="UP000567293">
    <property type="component" value="Unassembled WGS sequence"/>
</dbReference>
<keyword evidence="2" id="KW-1185">Reference proteome</keyword>
<comment type="caution">
    <text evidence="1">The sequence shown here is derived from an EMBL/GenBank/DDBJ whole genome shotgun (WGS) entry which is preliminary data.</text>
</comment>
<feature type="non-terminal residue" evidence="1">
    <location>
        <position position="46"/>
    </location>
</feature>
<dbReference type="EMBL" id="JACDQQ010000556">
    <property type="protein sequence ID" value="MBA0084463.1"/>
    <property type="molecule type" value="Genomic_DNA"/>
</dbReference>
<name>A0A7V8SW19_9BACT</name>
<proteinExistence type="predicted"/>
<organism evidence="1 2">
    <name type="scientific">Candidatus Acidiferrum panamense</name>
    <dbReference type="NCBI Taxonomy" id="2741543"/>
    <lineage>
        <taxon>Bacteria</taxon>
        <taxon>Pseudomonadati</taxon>
        <taxon>Acidobacteriota</taxon>
        <taxon>Terriglobia</taxon>
        <taxon>Candidatus Acidiferrales</taxon>
        <taxon>Candidatus Acidiferrum</taxon>
    </lineage>
</organism>
<accession>A0A7V8SW19</accession>